<protein>
    <recommendedName>
        <fullName evidence="2">glucuronosyltransferase</fullName>
        <ecNumber evidence="2">2.4.1.17</ecNumber>
    </recommendedName>
</protein>
<comment type="similarity">
    <text evidence="1 6">Belongs to the UDP-glycosyltransferase family.</text>
</comment>
<dbReference type="Gene3D" id="3.40.50.2000">
    <property type="entry name" value="Glycogen Phosphorylase B"/>
    <property type="match status" value="1"/>
</dbReference>
<feature type="chain" id="PRO_5028994434" description="glucuronosyltransferase" evidence="8">
    <location>
        <begin position="21"/>
        <end position="536"/>
    </location>
</feature>
<accession>A0A7E4VG46</accession>
<evidence type="ECO:0000313" key="10">
    <source>
        <dbReference type="WBParaSite" id="Pan_g20099.t1"/>
    </source>
</evidence>
<reference evidence="10" key="2">
    <citation type="submission" date="2020-10" db="UniProtKB">
        <authorList>
            <consortium name="WormBaseParasite"/>
        </authorList>
    </citation>
    <scope>IDENTIFICATION</scope>
</reference>
<name>A0A7E4VG46_PANRE</name>
<dbReference type="InterPro" id="IPR050271">
    <property type="entry name" value="UDP-glycosyltransferase"/>
</dbReference>
<organism evidence="9 10">
    <name type="scientific">Panagrellus redivivus</name>
    <name type="common">Microworm</name>
    <dbReference type="NCBI Taxonomy" id="6233"/>
    <lineage>
        <taxon>Eukaryota</taxon>
        <taxon>Metazoa</taxon>
        <taxon>Ecdysozoa</taxon>
        <taxon>Nematoda</taxon>
        <taxon>Chromadorea</taxon>
        <taxon>Rhabditida</taxon>
        <taxon>Tylenchina</taxon>
        <taxon>Panagrolaimomorpha</taxon>
        <taxon>Panagrolaimoidea</taxon>
        <taxon>Panagrolaimidae</taxon>
        <taxon>Panagrellus</taxon>
    </lineage>
</organism>
<evidence type="ECO:0000313" key="9">
    <source>
        <dbReference type="Proteomes" id="UP000492821"/>
    </source>
</evidence>
<keyword evidence="7" id="KW-1133">Transmembrane helix</keyword>
<evidence type="ECO:0000256" key="4">
    <source>
        <dbReference type="ARBA" id="ARBA00022679"/>
    </source>
</evidence>
<keyword evidence="3 6" id="KW-0328">Glycosyltransferase</keyword>
<dbReference type="GO" id="GO:0015020">
    <property type="term" value="F:glucuronosyltransferase activity"/>
    <property type="evidence" value="ECO:0007669"/>
    <property type="project" value="UniProtKB-EC"/>
</dbReference>
<comment type="catalytic activity">
    <reaction evidence="5">
        <text>glucuronate acceptor + UDP-alpha-D-glucuronate = acceptor beta-D-glucuronoside + UDP + H(+)</text>
        <dbReference type="Rhea" id="RHEA:21032"/>
        <dbReference type="ChEBI" id="CHEBI:15378"/>
        <dbReference type="ChEBI" id="CHEBI:58052"/>
        <dbReference type="ChEBI" id="CHEBI:58223"/>
        <dbReference type="ChEBI" id="CHEBI:132367"/>
        <dbReference type="ChEBI" id="CHEBI:132368"/>
        <dbReference type="EC" id="2.4.1.17"/>
    </reaction>
</comment>
<proteinExistence type="inferred from homology"/>
<evidence type="ECO:0000256" key="5">
    <source>
        <dbReference type="ARBA" id="ARBA00047475"/>
    </source>
</evidence>
<dbReference type="Proteomes" id="UP000492821">
    <property type="component" value="Unassembled WGS sequence"/>
</dbReference>
<dbReference type="PANTHER" id="PTHR48043">
    <property type="entry name" value="EG:EG0003.4 PROTEIN-RELATED"/>
    <property type="match status" value="1"/>
</dbReference>
<dbReference type="Pfam" id="PF00201">
    <property type="entry name" value="UDPGT"/>
    <property type="match status" value="1"/>
</dbReference>
<keyword evidence="7" id="KW-0472">Membrane</keyword>
<dbReference type="PROSITE" id="PS00375">
    <property type="entry name" value="UDPGT"/>
    <property type="match status" value="1"/>
</dbReference>
<dbReference type="SUPFAM" id="SSF53756">
    <property type="entry name" value="UDP-Glycosyltransferase/glycogen phosphorylase"/>
    <property type="match status" value="1"/>
</dbReference>
<evidence type="ECO:0000256" key="8">
    <source>
        <dbReference type="SAM" id="SignalP"/>
    </source>
</evidence>
<dbReference type="InterPro" id="IPR035595">
    <property type="entry name" value="UDP_glycos_trans_CS"/>
</dbReference>
<feature type="signal peptide" evidence="8">
    <location>
        <begin position="1"/>
        <end position="20"/>
    </location>
</feature>
<evidence type="ECO:0000256" key="6">
    <source>
        <dbReference type="RuleBase" id="RU003718"/>
    </source>
</evidence>
<evidence type="ECO:0000256" key="7">
    <source>
        <dbReference type="SAM" id="Phobius"/>
    </source>
</evidence>
<evidence type="ECO:0000256" key="2">
    <source>
        <dbReference type="ARBA" id="ARBA00012544"/>
    </source>
</evidence>
<keyword evidence="9" id="KW-1185">Reference proteome</keyword>
<dbReference type="EC" id="2.4.1.17" evidence="2"/>
<dbReference type="InterPro" id="IPR002213">
    <property type="entry name" value="UDP_glucos_trans"/>
</dbReference>
<dbReference type="AlphaFoldDB" id="A0A7E4VG46"/>
<keyword evidence="7" id="KW-0812">Transmembrane</keyword>
<dbReference type="CDD" id="cd03784">
    <property type="entry name" value="GT1_Gtf-like"/>
    <property type="match status" value="1"/>
</dbReference>
<evidence type="ECO:0000256" key="3">
    <source>
        <dbReference type="ARBA" id="ARBA00022676"/>
    </source>
</evidence>
<dbReference type="WBParaSite" id="Pan_g20099.t1">
    <property type="protein sequence ID" value="Pan_g20099.t1"/>
    <property type="gene ID" value="Pan_g20099"/>
</dbReference>
<dbReference type="FunFam" id="3.40.50.2000:FF:000021">
    <property type="entry name" value="UDP-glucuronosyltransferase"/>
    <property type="match status" value="1"/>
</dbReference>
<keyword evidence="8" id="KW-0732">Signal</keyword>
<sequence length="536" mass="60047">MFSIKYSLLVLAVLAGLIDGLKIAIFSPDVAGGQLIFNKKVAETLAKSGHSITFFRLRALGYKHLEVHIDQRQVKVADVIAYTDEDFNAFHREQGAFIFSNASLFSPQAFSAYHQYANVSVTSCAELLTSTSFILNLREEAFDIAFASSFDYCSIGLIHEAKVPTWIWLNAGPLSDLVAEDIGVPSPPSYVPFGFSESTDRLTFPQRVANVLLKAFWPHFARKVIADPETALFRKHIREDFPDLRELARQAPLVFVDSQPFYDFTRPTLEKVISVGGLGLVNQPAKNLTESYTTLIDKFDNIALVSFGTVADSTQLPTEWKEALLNVFAKFPRILFVVRYSGVDLEHLAPTNVFLVPFFPQHDLMQHRKTILLLTNGGFASIQEAIYNGIPVIVVPLFGDQRKNAHLVEKHGFGLALSKSEVSETTLYDSIKEVLSTKRYYNSATRLQNLVLSQPFTAEEKVVKWTEFLARHKNISNLEPAGNQLNFIEYHNIDVFALFGVVILLSLYVLYGVLYLIAAPFLSSGHAAPREHVKFE</sequence>
<reference evidence="9" key="1">
    <citation type="journal article" date="2013" name="Genetics">
        <title>The draft genome and transcriptome of Panagrellus redivivus are shaped by the harsh demands of a free-living lifestyle.</title>
        <authorList>
            <person name="Srinivasan J."/>
            <person name="Dillman A.R."/>
            <person name="Macchietto M.G."/>
            <person name="Heikkinen L."/>
            <person name="Lakso M."/>
            <person name="Fracchia K.M."/>
            <person name="Antoshechkin I."/>
            <person name="Mortazavi A."/>
            <person name="Wong G."/>
            <person name="Sternberg P.W."/>
        </authorList>
    </citation>
    <scope>NUCLEOTIDE SEQUENCE [LARGE SCALE GENOMIC DNA]</scope>
    <source>
        <strain evidence="9">MT8872</strain>
    </source>
</reference>
<evidence type="ECO:0000256" key="1">
    <source>
        <dbReference type="ARBA" id="ARBA00009995"/>
    </source>
</evidence>
<keyword evidence="4 6" id="KW-0808">Transferase</keyword>
<dbReference type="PANTHER" id="PTHR48043:SF145">
    <property type="entry name" value="FI06409P-RELATED"/>
    <property type="match status" value="1"/>
</dbReference>
<feature type="transmembrane region" description="Helical" evidence="7">
    <location>
        <begin position="495"/>
        <end position="522"/>
    </location>
</feature>